<evidence type="ECO:0000313" key="3">
    <source>
        <dbReference type="Proteomes" id="UP001108029"/>
    </source>
</evidence>
<dbReference type="Proteomes" id="UP001108029">
    <property type="component" value="Unassembled WGS sequence"/>
</dbReference>
<comment type="caution">
    <text evidence="2">The sequence shown here is derived from an EMBL/GenBank/DDBJ whole genome shotgun (WGS) entry which is preliminary data.</text>
</comment>
<feature type="transmembrane region" description="Helical" evidence="1">
    <location>
        <begin position="12"/>
        <end position="31"/>
    </location>
</feature>
<dbReference type="EMBL" id="JAJSBI010000038">
    <property type="protein sequence ID" value="MCD9880312.1"/>
    <property type="molecule type" value="Genomic_DNA"/>
</dbReference>
<reference evidence="2" key="1">
    <citation type="submission" date="2021-12" db="EMBL/GenBank/DDBJ databases">
        <authorList>
            <person name="Lee J.-H."/>
            <person name="Kim S.-B."/>
        </authorList>
    </citation>
    <scope>NUCLEOTIDE SEQUENCE</scope>
    <source>
        <strain evidence="2">NR30</strain>
    </source>
</reference>
<dbReference type="AlphaFoldDB" id="A0A9Q3VY54"/>
<accession>A0A9Q3VY54</accession>
<dbReference type="RefSeq" id="WP_232655243.1">
    <property type="nucleotide sequence ID" value="NZ_JAJSBI010000038.1"/>
</dbReference>
<evidence type="ECO:0000313" key="2">
    <source>
        <dbReference type="EMBL" id="MCD9880312.1"/>
    </source>
</evidence>
<keyword evidence="3" id="KW-1185">Reference proteome</keyword>
<protein>
    <submittedName>
        <fullName evidence="2">Uncharacterized protein</fullName>
    </submittedName>
</protein>
<gene>
    <name evidence="2" type="ORF">LJ657_43535</name>
</gene>
<name>A0A9Q3VY54_9ACTN</name>
<sequence>MLLLSALREAVGLTVGSLVTARLGMLGLLLLSTLAMGIRARHQGVAVGAAVMLVVLMAQA</sequence>
<keyword evidence="1" id="KW-1133">Transmembrane helix</keyword>
<evidence type="ECO:0000256" key="1">
    <source>
        <dbReference type="SAM" id="Phobius"/>
    </source>
</evidence>
<keyword evidence="1" id="KW-0812">Transmembrane</keyword>
<proteinExistence type="predicted"/>
<keyword evidence="1" id="KW-0472">Membrane</keyword>
<organism evidence="2 3">
    <name type="scientific">Streptomyces guryensis</name>
    <dbReference type="NCBI Taxonomy" id="2886947"/>
    <lineage>
        <taxon>Bacteria</taxon>
        <taxon>Bacillati</taxon>
        <taxon>Actinomycetota</taxon>
        <taxon>Actinomycetes</taxon>
        <taxon>Kitasatosporales</taxon>
        <taxon>Streptomycetaceae</taxon>
        <taxon>Streptomyces</taxon>
    </lineage>
</organism>